<evidence type="ECO:0000313" key="2">
    <source>
        <dbReference type="WBParaSite" id="Csp11.Scaffold629.g11045.t1"/>
    </source>
</evidence>
<dbReference type="PANTHER" id="PTHR21503:SF8">
    <property type="entry name" value="F-BOX ASSOCIATED DOMAIN-CONTAINING PROTEIN-RELATED"/>
    <property type="match status" value="1"/>
</dbReference>
<accession>A0A1I7TRH9</accession>
<sequence length="360" mass="41879">MEPFPLLAIPHVPLRRIVDHVDPVEVVRLALCHEDVHAHLSCLALRLPKLSWNITPEKITLELEFESTKIVFIISTTLSYGLHELVTFRIHGKLISGRWVKHNDQTTIYMRAVSLPVVMTFAEAFSSYLFSIYNLFDTKITHTFCSGYDIPNLFVWKYSMSVLNLSVCRGSTVMSRDEFTWIMENLKPTIFFMDAEVIDFKYRQKINASTLHINNVSWVDMDDLLSLDVPIMKFTGNRDQAVNFNALLRTWMAKKDDDVESVLFITALPQTQAEIFQGIEATPTQFRPIDLRLRVYDWQAQAFDITRPTDGRIGTVLFGGQFFQFLTWKEHHYKFVSRQTRQRMGRLGRIGRIGRMGRRF</sequence>
<dbReference type="WBParaSite" id="Csp11.Scaffold629.g11045.t1">
    <property type="protein sequence ID" value="Csp11.Scaffold629.g11045.t1"/>
    <property type="gene ID" value="Csp11.Scaffold629.g11045"/>
</dbReference>
<dbReference type="AlphaFoldDB" id="A0A1I7TRH9"/>
<protein>
    <submittedName>
        <fullName evidence="2">F-box domain-containing protein</fullName>
    </submittedName>
</protein>
<dbReference type="eggNOG" id="ENOG502TIDP">
    <property type="taxonomic scope" value="Eukaryota"/>
</dbReference>
<organism evidence="1 2">
    <name type="scientific">Caenorhabditis tropicalis</name>
    <dbReference type="NCBI Taxonomy" id="1561998"/>
    <lineage>
        <taxon>Eukaryota</taxon>
        <taxon>Metazoa</taxon>
        <taxon>Ecdysozoa</taxon>
        <taxon>Nematoda</taxon>
        <taxon>Chromadorea</taxon>
        <taxon>Rhabditida</taxon>
        <taxon>Rhabditina</taxon>
        <taxon>Rhabditomorpha</taxon>
        <taxon>Rhabditoidea</taxon>
        <taxon>Rhabditidae</taxon>
        <taxon>Peloderinae</taxon>
        <taxon>Caenorhabditis</taxon>
    </lineage>
</organism>
<dbReference type="Proteomes" id="UP000095282">
    <property type="component" value="Unplaced"/>
</dbReference>
<reference evidence="2" key="1">
    <citation type="submission" date="2016-11" db="UniProtKB">
        <authorList>
            <consortium name="WormBaseParasite"/>
        </authorList>
    </citation>
    <scope>IDENTIFICATION</scope>
</reference>
<name>A0A1I7TRH9_9PELO</name>
<keyword evidence="1" id="KW-1185">Reference proteome</keyword>
<proteinExistence type="predicted"/>
<dbReference type="PANTHER" id="PTHR21503">
    <property type="entry name" value="F-BOX-CONTAINING HYPOTHETICAL PROTEIN C.ELEGANS"/>
    <property type="match status" value="1"/>
</dbReference>
<dbReference type="STRING" id="1561998.A0A1I7TRH9"/>
<evidence type="ECO:0000313" key="1">
    <source>
        <dbReference type="Proteomes" id="UP000095282"/>
    </source>
</evidence>